<dbReference type="Pfam" id="PF15341">
    <property type="entry name" value="SLX9"/>
    <property type="match status" value="1"/>
</dbReference>
<evidence type="ECO:0000256" key="3">
    <source>
        <dbReference type="ARBA" id="ARBA00021321"/>
    </source>
</evidence>
<feature type="region of interest" description="Disordered" evidence="5">
    <location>
        <begin position="81"/>
        <end position="120"/>
    </location>
</feature>
<comment type="similarity">
    <text evidence="2">Belongs to the SLX9 family.</text>
</comment>
<feature type="compositionally biased region" description="Basic residues" evidence="5">
    <location>
        <begin position="101"/>
        <end position="116"/>
    </location>
</feature>
<dbReference type="EMBL" id="KZ678130">
    <property type="protein sequence ID" value="PSN71747.1"/>
    <property type="molecule type" value="Genomic_DNA"/>
</dbReference>
<evidence type="ECO:0000256" key="1">
    <source>
        <dbReference type="ARBA" id="ARBA00004604"/>
    </source>
</evidence>
<evidence type="ECO:0000313" key="7">
    <source>
        <dbReference type="Proteomes" id="UP000240883"/>
    </source>
</evidence>
<gene>
    <name evidence="6" type="ORF">BS50DRAFT_235074</name>
</gene>
<evidence type="ECO:0000313" key="6">
    <source>
        <dbReference type="EMBL" id="PSN71747.1"/>
    </source>
</evidence>
<accession>A0A2T2P243</accession>
<feature type="compositionally biased region" description="Basic residues" evidence="5">
    <location>
        <begin position="1"/>
        <end position="17"/>
    </location>
</feature>
<dbReference type="GO" id="GO:0030686">
    <property type="term" value="C:90S preribosome"/>
    <property type="evidence" value="ECO:0007669"/>
    <property type="project" value="InterPro"/>
</dbReference>
<sequence>MAPVTKKRTTARAKSARAAKPQVELPKPDDIDSLFPSSKKDKRAIKHSSFVSKIEKTAKTQKRRRPNKKLVATLESLADALPDLGGDEEGSGEIETAQAKIQRKSLKSRPGAMKRKEKLEKMERDRFNKNLAQMAQAKSSTPAGAGSSAYADRWAALKSHVQSTMEVKPEFVKK</sequence>
<dbReference type="OrthoDB" id="5429132at2759"/>
<comment type="subcellular location">
    <subcellularLocation>
        <location evidence="1">Nucleus</location>
        <location evidence="1">Nucleolus</location>
    </subcellularLocation>
</comment>
<dbReference type="InterPro" id="IPR028160">
    <property type="entry name" value="Slx9-like"/>
</dbReference>
<dbReference type="GO" id="GO:0000462">
    <property type="term" value="P:maturation of SSU-rRNA from tricistronic rRNA transcript (SSU-rRNA, 5.8S rRNA, LSU-rRNA)"/>
    <property type="evidence" value="ECO:0007669"/>
    <property type="project" value="InterPro"/>
</dbReference>
<proteinExistence type="inferred from homology"/>
<dbReference type="GO" id="GO:0030688">
    <property type="term" value="C:preribosome, small subunit precursor"/>
    <property type="evidence" value="ECO:0007669"/>
    <property type="project" value="InterPro"/>
</dbReference>
<dbReference type="Proteomes" id="UP000240883">
    <property type="component" value="Unassembled WGS sequence"/>
</dbReference>
<evidence type="ECO:0000256" key="5">
    <source>
        <dbReference type="SAM" id="MobiDB-lite"/>
    </source>
</evidence>
<dbReference type="AlphaFoldDB" id="A0A2T2P243"/>
<keyword evidence="4" id="KW-0539">Nucleus</keyword>
<keyword evidence="7" id="KW-1185">Reference proteome</keyword>
<reference evidence="6 7" key="1">
    <citation type="journal article" date="2018" name="Front. Microbiol.">
        <title>Genome-Wide Analysis of Corynespora cassiicola Leaf Fall Disease Putative Effectors.</title>
        <authorList>
            <person name="Lopez D."/>
            <person name="Ribeiro S."/>
            <person name="Label P."/>
            <person name="Fumanal B."/>
            <person name="Venisse J.S."/>
            <person name="Kohler A."/>
            <person name="de Oliveira R.R."/>
            <person name="Labutti K."/>
            <person name="Lipzen A."/>
            <person name="Lail K."/>
            <person name="Bauer D."/>
            <person name="Ohm R.A."/>
            <person name="Barry K.W."/>
            <person name="Spatafora J."/>
            <person name="Grigoriev I.V."/>
            <person name="Martin F.M."/>
            <person name="Pujade-Renaud V."/>
        </authorList>
    </citation>
    <scope>NUCLEOTIDE SEQUENCE [LARGE SCALE GENOMIC DNA]</scope>
    <source>
        <strain evidence="6 7">Philippines</strain>
    </source>
</reference>
<evidence type="ECO:0000256" key="4">
    <source>
        <dbReference type="ARBA" id="ARBA00023242"/>
    </source>
</evidence>
<dbReference type="GO" id="GO:0005730">
    <property type="term" value="C:nucleolus"/>
    <property type="evidence" value="ECO:0007669"/>
    <property type="project" value="UniProtKB-SubCell"/>
</dbReference>
<protein>
    <recommendedName>
        <fullName evidence="3">Ribosome biogenesis protein SLX9</fullName>
    </recommendedName>
</protein>
<evidence type="ECO:0000256" key="2">
    <source>
        <dbReference type="ARBA" id="ARBA00011022"/>
    </source>
</evidence>
<name>A0A2T2P243_CORCC</name>
<feature type="region of interest" description="Disordered" evidence="5">
    <location>
        <begin position="1"/>
        <end position="48"/>
    </location>
</feature>
<organism evidence="6 7">
    <name type="scientific">Corynespora cassiicola Philippines</name>
    <dbReference type="NCBI Taxonomy" id="1448308"/>
    <lineage>
        <taxon>Eukaryota</taxon>
        <taxon>Fungi</taxon>
        <taxon>Dikarya</taxon>
        <taxon>Ascomycota</taxon>
        <taxon>Pezizomycotina</taxon>
        <taxon>Dothideomycetes</taxon>
        <taxon>Pleosporomycetidae</taxon>
        <taxon>Pleosporales</taxon>
        <taxon>Corynesporascaceae</taxon>
        <taxon>Corynespora</taxon>
    </lineage>
</organism>